<protein>
    <submittedName>
        <fullName evidence="1">Uncharacterized protein</fullName>
    </submittedName>
</protein>
<evidence type="ECO:0000313" key="1">
    <source>
        <dbReference type="EMBL" id="UYV17722.1"/>
    </source>
</evidence>
<name>A0ABY6JMH7_9GAMM</name>
<organism evidence="1 2">
    <name type="scientific">Halomonas qaidamensis</name>
    <dbReference type="NCBI Taxonomy" id="2866211"/>
    <lineage>
        <taxon>Bacteria</taxon>
        <taxon>Pseudomonadati</taxon>
        <taxon>Pseudomonadota</taxon>
        <taxon>Gammaproteobacteria</taxon>
        <taxon>Oceanospirillales</taxon>
        <taxon>Halomonadaceae</taxon>
        <taxon>Halomonas</taxon>
    </lineage>
</organism>
<dbReference type="RefSeq" id="WP_264428147.1">
    <property type="nucleotide sequence ID" value="NZ_CP080627.1"/>
</dbReference>
<evidence type="ECO:0000313" key="2">
    <source>
        <dbReference type="Proteomes" id="UP001163082"/>
    </source>
</evidence>
<dbReference type="EMBL" id="CP080627">
    <property type="protein sequence ID" value="UYV17722.1"/>
    <property type="molecule type" value="Genomic_DNA"/>
</dbReference>
<proteinExistence type="predicted"/>
<gene>
    <name evidence="1" type="ORF">K1Y77_09425</name>
</gene>
<sequence>MAPLHFTLPLRCFPWGKLKRANITIPVHVTRGPAIQGPVIQDIAIQDQAIQDIAIQDLAIQKQSIHAQVIPALTTLAHSALVGIETLLLRFA</sequence>
<dbReference type="Proteomes" id="UP001163082">
    <property type="component" value="Chromosome"/>
</dbReference>
<keyword evidence="2" id="KW-1185">Reference proteome</keyword>
<reference evidence="1 2" key="1">
    <citation type="journal article" date="2022" name="Antonie Van Leeuwenhoek">
        <title>Whole genome sequencing of the halophilic Halomonas qaidamensis XH36, a novel species strain with high ectoine production.</title>
        <authorList>
            <person name="Zhang T."/>
            <person name="Cui T."/>
            <person name="Cao Y."/>
            <person name="Li Y."/>
            <person name="Li F."/>
            <person name="Zhu D."/>
            <person name="Xing J."/>
        </authorList>
    </citation>
    <scope>NUCLEOTIDE SEQUENCE [LARGE SCALE GENOMIC DNA]</scope>
    <source>
        <strain evidence="1 2">XH36</strain>
    </source>
</reference>
<accession>A0ABY6JMH7</accession>